<dbReference type="Gene3D" id="3.10.350.10">
    <property type="entry name" value="LysM domain"/>
    <property type="match status" value="1"/>
</dbReference>
<gene>
    <name evidence="3" type="primary">safA</name>
    <name evidence="3" type="ORF">PGH26_08175</name>
</gene>
<feature type="region of interest" description="Disordered" evidence="1">
    <location>
        <begin position="49"/>
        <end position="170"/>
    </location>
</feature>
<dbReference type="EMBL" id="CP116341">
    <property type="protein sequence ID" value="WOV82920.1"/>
    <property type="molecule type" value="Genomic_DNA"/>
</dbReference>
<dbReference type="Pfam" id="PF01476">
    <property type="entry name" value="LysM"/>
    <property type="match status" value="1"/>
</dbReference>
<name>A0ABZ0KS89_9BACL</name>
<dbReference type="Proteomes" id="UP001303532">
    <property type="component" value="Chromosome"/>
</dbReference>
<dbReference type="SUPFAM" id="SSF54106">
    <property type="entry name" value="LysM domain"/>
    <property type="match status" value="1"/>
</dbReference>
<organism evidence="3 4">
    <name type="scientific">Sporosarcina jeotgali</name>
    <dbReference type="NCBI Taxonomy" id="3020056"/>
    <lineage>
        <taxon>Bacteria</taxon>
        <taxon>Bacillati</taxon>
        <taxon>Bacillota</taxon>
        <taxon>Bacilli</taxon>
        <taxon>Bacillales</taxon>
        <taxon>Caryophanaceae</taxon>
        <taxon>Sporosarcina</taxon>
    </lineage>
</organism>
<evidence type="ECO:0000313" key="4">
    <source>
        <dbReference type="Proteomes" id="UP001303532"/>
    </source>
</evidence>
<protein>
    <submittedName>
        <fullName evidence="3">SafA/ExsA family spore coat assembly protein</fullName>
    </submittedName>
</protein>
<feature type="compositionally biased region" description="Pro residues" evidence="1">
    <location>
        <begin position="85"/>
        <end position="170"/>
    </location>
</feature>
<accession>A0ABZ0KS89</accession>
<reference evidence="3 4" key="1">
    <citation type="submission" date="2023-01" db="EMBL/GenBank/DDBJ databases">
        <title>Sporosarcina sp. nov., isolated from Korean tranditional fermented seafood 'Jeotgal'.</title>
        <authorList>
            <person name="Yang A.-I."/>
        </authorList>
    </citation>
    <scope>NUCLEOTIDE SEQUENCE [LARGE SCALE GENOMIC DNA]</scope>
    <source>
        <strain evidence="3 4">B2O-1</strain>
    </source>
</reference>
<evidence type="ECO:0000313" key="3">
    <source>
        <dbReference type="EMBL" id="WOV82920.1"/>
    </source>
</evidence>
<evidence type="ECO:0000256" key="1">
    <source>
        <dbReference type="SAM" id="MobiDB-lite"/>
    </source>
</evidence>
<feature type="domain" description="LysM" evidence="2">
    <location>
        <begin position="2"/>
        <end position="47"/>
    </location>
</feature>
<feature type="compositionally biased region" description="Basic and acidic residues" evidence="1">
    <location>
        <begin position="51"/>
        <end position="84"/>
    </location>
</feature>
<dbReference type="InterPro" id="IPR014248">
    <property type="entry name" value="Spore_coat_assembly_SafA"/>
</dbReference>
<dbReference type="RefSeq" id="WP_323690594.1">
    <property type="nucleotide sequence ID" value="NZ_CP116341.1"/>
</dbReference>
<dbReference type="InterPro" id="IPR036779">
    <property type="entry name" value="LysM_dom_sf"/>
</dbReference>
<dbReference type="PRINTS" id="PR01217">
    <property type="entry name" value="PRICHEXTENSN"/>
</dbReference>
<keyword evidence="4" id="KW-1185">Reference proteome</keyword>
<evidence type="ECO:0000259" key="2">
    <source>
        <dbReference type="PROSITE" id="PS51782"/>
    </source>
</evidence>
<dbReference type="PROSITE" id="PS51782">
    <property type="entry name" value="LYSM"/>
    <property type="match status" value="1"/>
</dbReference>
<dbReference type="NCBIfam" id="TIGR02899">
    <property type="entry name" value="spore_safA"/>
    <property type="match status" value="1"/>
</dbReference>
<proteinExistence type="predicted"/>
<dbReference type="InterPro" id="IPR018392">
    <property type="entry name" value="LysM"/>
</dbReference>
<dbReference type="SMART" id="SM00257">
    <property type="entry name" value="LysM"/>
    <property type="match status" value="1"/>
</dbReference>
<dbReference type="CDD" id="cd00118">
    <property type="entry name" value="LysM"/>
    <property type="match status" value="1"/>
</dbReference>
<sequence length="371" mass="41009">MNVHIVVKGDTLWKIARQYGISFEELKKVNAHLANPDYIVPGMKIFLPEGKGTKHPEKHGGKEKHPLPHEKHPLPHEKHPEKPVKPVPPVPPVAPPKPPQQKPIPTPPPKPAPMPPPPKPAPKPEVKPQPAPKPEVKPQPMPPPMPEVKPIPKPESPACEAPPAPPLPPVQQQPMVHPMFIGIPCGWMPIYDADCHPCAHPMQHHMHYPMAPPMMPQVPVQPPMWNMQPETMECKDESPIMAGQGPGVSPNHCDSMKTWESPGVQMPNIESSTFDLSPPAYCPPEQGYVPQQMPQSGYPQQFPNNQQPQMQGIQAAQHPQYMHLCSSCGSNMSPTPYYGMPMMGVQPIYGGYPQMGPPHPGHYCQNQMGSY</sequence>